<keyword evidence="3" id="KW-1185">Reference proteome</keyword>
<gene>
    <name evidence="2" type="ORF">QJV27_08490</name>
</gene>
<reference evidence="2" key="1">
    <citation type="submission" date="2023-05" db="EMBL/GenBank/DDBJ databases">
        <title>Whole genome sequence of Commensalibacter sp.</title>
        <authorList>
            <person name="Charoenyingcharoen P."/>
            <person name="Yukphan P."/>
        </authorList>
    </citation>
    <scope>NUCLEOTIDE SEQUENCE</scope>
    <source>
        <strain evidence="2">TBRC 16381</strain>
    </source>
</reference>
<feature type="transmembrane region" description="Helical" evidence="1">
    <location>
        <begin position="45"/>
        <end position="66"/>
    </location>
</feature>
<dbReference type="Proteomes" id="UP001431634">
    <property type="component" value="Unassembled WGS sequence"/>
</dbReference>
<evidence type="ECO:0000313" key="2">
    <source>
        <dbReference type="EMBL" id="MDI2091406.1"/>
    </source>
</evidence>
<dbReference type="InterPro" id="IPR021333">
    <property type="entry name" value="DUF2946"/>
</dbReference>
<proteinExistence type="predicted"/>
<accession>A0ABT6Q4B0</accession>
<dbReference type="EMBL" id="JASBAO010000001">
    <property type="protein sequence ID" value="MDI2091406.1"/>
    <property type="molecule type" value="Genomic_DNA"/>
</dbReference>
<evidence type="ECO:0000256" key="1">
    <source>
        <dbReference type="SAM" id="Phobius"/>
    </source>
</evidence>
<dbReference type="RefSeq" id="WP_281448502.1">
    <property type="nucleotide sequence ID" value="NZ_JASBAO010000001.1"/>
</dbReference>
<sequence length="165" mass="18842">MTIRLFFTKEGKAIARKEKTIMPFSLKQFLLTGNHLKIYFLNSRLIVLFLFIVQLLLAPLTFTNLWHCPMMVDNNHQTMSEHAMSAMDMHKMKGEHQKNMTHSGHGIFICPLCNSFALPSPLLNHTPVLPSLSVVTVIYRYKGYLAQAPPVLPVKIHYSRAPPLL</sequence>
<organism evidence="2 3">
    <name type="scientific">Commensalibacter oyaizuii</name>
    <dbReference type="NCBI Taxonomy" id="3043873"/>
    <lineage>
        <taxon>Bacteria</taxon>
        <taxon>Pseudomonadati</taxon>
        <taxon>Pseudomonadota</taxon>
        <taxon>Alphaproteobacteria</taxon>
        <taxon>Acetobacterales</taxon>
        <taxon>Acetobacteraceae</taxon>
    </lineage>
</organism>
<protein>
    <recommendedName>
        <fullName evidence="4">DUF2946 domain-containing protein</fullName>
    </recommendedName>
</protein>
<keyword evidence="1" id="KW-0812">Transmembrane</keyword>
<comment type="caution">
    <text evidence="2">The sequence shown here is derived from an EMBL/GenBank/DDBJ whole genome shotgun (WGS) entry which is preliminary data.</text>
</comment>
<name>A0ABT6Q4B0_9PROT</name>
<dbReference type="Pfam" id="PF11162">
    <property type="entry name" value="DUF2946"/>
    <property type="match status" value="1"/>
</dbReference>
<evidence type="ECO:0008006" key="4">
    <source>
        <dbReference type="Google" id="ProtNLM"/>
    </source>
</evidence>
<keyword evidence="1" id="KW-1133">Transmembrane helix</keyword>
<evidence type="ECO:0000313" key="3">
    <source>
        <dbReference type="Proteomes" id="UP001431634"/>
    </source>
</evidence>
<keyword evidence="1" id="KW-0472">Membrane</keyword>